<dbReference type="SUPFAM" id="SSF48264">
    <property type="entry name" value="Cytochrome P450"/>
    <property type="match status" value="1"/>
</dbReference>
<evidence type="ECO:0000256" key="6">
    <source>
        <dbReference type="ARBA" id="ARBA00023033"/>
    </source>
</evidence>
<keyword evidence="8" id="KW-0472">Membrane</keyword>
<dbReference type="PRINTS" id="PR00385">
    <property type="entry name" value="P450"/>
</dbReference>
<organism evidence="9 10">
    <name type="scientific">Byssothecium circinans</name>
    <dbReference type="NCBI Taxonomy" id="147558"/>
    <lineage>
        <taxon>Eukaryota</taxon>
        <taxon>Fungi</taxon>
        <taxon>Dikarya</taxon>
        <taxon>Ascomycota</taxon>
        <taxon>Pezizomycotina</taxon>
        <taxon>Dothideomycetes</taxon>
        <taxon>Pleosporomycetidae</taxon>
        <taxon>Pleosporales</taxon>
        <taxon>Massarineae</taxon>
        <taxon>Massarinaceae</taxon>
        <taxon>Byssothecium</taxon>
    </lineage>
</organism>
<dbReference type="AlphaFoldDB" id="A0A6A5U783"/>
<dbReference type="GO" id="GO:0020037">
    <property type="term" value="F:heme binding"/>
    <property type="evidence" value="ECO:0007669"/>
    <property type="project" value="InterPro"/>
</dbReference>
<dbReference type="CDD" id="cd11061">
    <property type="entry name" value="CYP67-like"/>
    <property type="match status" value="1"/>
</dbReference>
<evidence type="ECO:0000256" key="2">
    <source>
        <dbReference type="ARBA" id="ARBA00010617"/>
    </source>
</evidence>
<dbReference type="OrthoDB" id="6692864at2759"/>
<feature type="transmembrane region" description="Helical" evidence="8">
    <location>
        <begin position="261"/>
        <end position="279"/>
    </location>
</feature>
<evidence type="ECO:0000256" key="7">
    <source>
        <dbReference type="PIRSR" id="PIRSR602401-1"/>
    </source>
</evidence>
<dbReference type="Gene3D" id="1.10.630.10">
    <property type="entry name" value="Cytochrome P450"/>
    <property type="match status" value="1"/>
</dbReference>
<sequence>MDISTTSVLVIAPVSAVLLHETVLKHVEVDHLTLPFVTITTAVFWLTVYYSTFLFGVLVAAAFFLPLCTKIILYRAFFHQLKHFPGPFGARISKVWTIAQVMKSDMRYYQVQAKFQKQYGDYVRVGPRELAIFDPAAIQPLLGFKSPTTKGPFYDLLTKSLHLSRDKAFHRQRRKIWDNAMKDSLSDYAPRVEDFTSQLLTRLREADGEPVQLLNYCVYYAYDVMSALAFGKPMGLVNGGSNEYAESILHTMTDGLDAMGYVYHVPWFANAVGVLMHLGGPLKVWADWSQQQMEERMAAKDPQPDLSMHLIANTPRNPEGDALLYGDSRLIITAGSETISTALTFIFIHLALHPRYMRGIREEYRDAKSSYSCERPAPLLDSIVWESMRIWPSVLVGGQRVSPPEGFTINGHYIPGNTLMSLPPFAMNRDARSFERPDEFIPERWTTRPELVLNQNAFIPFSTGPYSCVGKGLAMMELRSVVSRVINEFDVVLPEEFDSEKYFGNIKEHFTTGPPDDQTVRFVKAA</sequence>
<protein>
    <submittedName>
        <fullName evidence="9">Cytochrome P450</fullName>
    </submittedName>
</protein>
<dbReference type="GO" id="GO:0004497">
    <property type="term" value="F:monooxygenase activity"/>
    <property type="evidence" value="ECO:0007669"/>
    <property type="project" value="UniProtKB-KW"/>
</dbReference>
<reference evidence="9" key="1">
    <citation type="journal article" date="2020" name="Stud. Mycol.">
        <title>101 Dothideomycetes genomes: a test case for predicting lifestyles and emergence of pathogens.</title>
        <authorList>
            <person name="Haridas S."/>
            <person name="Albert R."/>
            <person name="Binder M."/>
            <person name="Bloem J."/>
            <person name="Labutti K."/>
            <person name="Salamov A."/>
            <person name="Andreopoulos B."/>
            <person name="Baker S."/>
            <person name="Barry K."/>
            <person name="Bills G."/>
            <person name="Bluhm B."/>
            <person name="Cannon C."/>
            <person name="Castanera R."/>
            <person name="Culley D."/>
            <person name="Daum C."/>
            <person name="Ezra D."/>
            <person name="Gonzalez J."/>
            <person name="Henrissat B."/>
            <person name="Kuo A."/>
            <person name="Liang C."/>
            <person name="Lipzen A."/>
            <person name="Lutzoni F."/>
            <person name="Magnuson J."/>
            <person name="Mondo S."/>
            <person name="Nolan M."/>
            <person name="Ohm R."/>
            <person name="Pangilinan J."/>
            <person name="Park H.-J."/>
            <person name="Ramirez L."/>
            <person name="Alfaro M."/>
            <person name="Sun H."/>
            <person name="Tritt A."/>
            <person name="Yoshinaga Y."/>
            <person name="Zwiers L.-H."/>
            <person name="Turgeon B."/>
            <person name="Goodwin S."/>
            <person name="Spatafora J."/>
            <person name="Crous P."/>
            <person name="Grigoriev I."/>
        </authorList>
    </citation>
    <scope>NUCLEOTIDE SEQUENCE</scope>
    <source>
        <strain evidence="9">CBS 675.92</strain>
    </source>
</reference>
<keyword evidence="5 7" id="KW-0408">Iron</keyword>
<keyword evidence="7" id="KW-0349">Heme</keyword>
<dbReference type="PANTHER" id="PTHR24305">
    <property type="entry name" value="CYTOCHROME P450"/>
    <property type="match status" value="1"/>
</dbReference>
<dbReference type="GO" id="GO:0005506">
    <property type="term" value="F:iron ion binding"/>
    <property type="evidence" value="ECO:0007669"/>
    <property type="project" value="InterPro"/>
</dbReference>
<dbReference type="EMBL" id="ML976983">
    <property type="protein sequence ID" value="KAF1960190.1"/>
    <property type="molecule type" value="Genomic_DNA"/>
</dbReference>
<evidence type="ECO:0000256" key="8">
    <source>
        <dbReference type="SAM" id="Phobius"/>
    </source>
</evidence>
<dbReference type="Pfam" id="PF00067">
    <property type="entry name" value="p450"/>
    <property type="match status" value="1"/>
</dbReference>
<evidence type="ECO:0000313" key="9">
    <source>
        <dbReference type="EMBL" id="KAF1960190.1"/>
    </source>
</evidence>
<feature type="transmembrane region" description="Helical" evidence="8">
    <location>
        <begin position="43"/>
        <end position="65"/>
    </location>
</feature>
<evidence type="ECO:0000256" key="3">
    <source>
        <dbReference type="ARBA" id="ARBA00022723"/>
    </source>
</evidence>
<feature type="binding site" description="axial binding residue" evidence="7">
    <location>
        <position position="468"/>
    </location>
    <ligand>
        <name>heme</name>
        <dbReference type="ChEBI" id="CHEBI:30413"/>
    </ligand>
    <ligandPart>
        <name>Fe</name>
        <dbReference type="ChEBI" id="CHEBI:18248"/>
    </ligandPart>
</feature>
<dbReference type="InterPro" id="IPR001128">
    <property type="entry name" value="Cyt_P450"/>
</dbReference>
<name>A0A6A5U783_9PLEO</name>
<keyword evidence="10" id="KW-1185">Reference proteome</keyword>
<evidence type="ECO:0000313" key="10">
    <source>
        <dbReference type="Proteomes" id="UP000800035"/>
    </source>
</evidence>
<dbReference type="GO" id="GO:0016705">
    <property type="term" value="F:oxidoreductase activity, acting on paired donors, with incorporation or reduction of molecular oxygen"/>
    <property type="evidence" value="ECO:0007669"/>
    <property type="project" value="InterPro"/>
</dbReference>
<keyword evidence="8" id="KW-1133">Transmembrane helix</keyword>
<accession>A0A6A5U783</accession>
<comment type="similarity">
    <text evidence="2">Belongs to the cytochrome P450 family.</text>
</comment>
<keyword evidence="4" id="KW-0560">Oxidoreductase</keyword>
<feature type="transmembrane region" description="Helical" evidence="8">
    <location>
        <begin position="330"/>
        <end position="352"/>
    </location>
</feature>
<keyword evidence="6" id="KW-0503">Monooxygenase</keyword>
<evidence type="ECO:0000256" key="1">
    <source>
        <dbReference type="ARBA" id="ARBA00001971"/>
    </source>
</evidence>
<comment type="cofactor">
    <cofactor evidence="1 7">
        <name>heme</name>
        <dbReference type="ChEBI" id="CHEBI:30413"/>
    </cofactor>
</comment>
<gene>
    <name evidence="9" type="ORF">CC80DRAFT_438784</name>
</gene>
<evidence type="ECO:0000256" key="4">
    <source>
        <dbReference type="ARBA" id="ARBA00023002"/>
    </source>
</evidence>
<dbReference type="InterPro" id="IPR002401">
    <property type="entry name" value="Cyt_P450_E_grp-I"/>
</dbReference>
<evidence type="ECO:0000256" key="5">
    <source>
        <dbReference type="ARBA" id="ARBA00023004"/>
    </source>
</evidence>
<dbReference type="InterPro" id="IPR036396">
    <property type="entry name" value="Cyt_P450_sf"/>
</dbReference>
<keyword evidence="3 7" id="KW-0479">Metal-binding</keyword>
<dbReference type="Proteomes" id="UP000800035">
    <property type="component" value="Unassembled WGS sequence"/>
</dbReference>
<keyword evidence="8" id="KW-0812">Transmembrane</keyword>
<dbReference type="PRINTS" id="PR00463">
    <property type="entry name" value="EP450I"/>
</dbReference>
<dbReference type="PANTHER" id="PTHR24305:SF187">
    <property type="entry name" value="P450, PUTATIVE (EUROFUNG)-RELATED"/>
    <property type="match status" value="1"/>
</dbReference>
<dbReference type="InterPro" id="IPR050121">
    <property type="entry name" value="Cytochrome_P450_monoxygenase"/>
</dbReference>
<proteinExistence type="inferred from homology"/>